<evidence type="ECO:0000313" key="7">
    <source>
        <dbReference type="EMBL" id="PVY82326.1"/>
    </source>
</evidence>
<comment type="catalytic activity">
    <reaction evidence="5">
        <text>GMP + ATP = GDP + ADP</text>
        <dbReference type="Rhea" id="RHEA:20780"/>
        <dbReference type="ChEBI" id="CHEBI:30616"/>
        <dbReference type="ChEBI" id="CHEBI:58115"/>
        <dbReference type="ChEBI" id="CHEBI:58189"/>
        <dbReference type="ChEBI" id="CHEBI:456216"/>
        <dbReference type="EC" id="2.7.4.8"/>
    </reaction>
</comment>
<dbReference type="PANTHER" id="PTHR23117:SF13">
    <property type="entry name" value="GUANYLATE KINASE"/>
    <property type="match status" value="1"/>
</dbReference>
<dbReference type="InterPro" id="IPR027417">
    <property type="entry name" value="P-loop_NTPase"/>
</dbReference>
<comment type="caution">
    <text evidence="7">The sequence shown here is derived from an EMBL/GenBank/DDBJ whole genome shotgun (WGS) entry which is preliminary data.</text>
</comment>
<dbReference type="SUPFAM" id="SSF52540">
    <property type="entry name" value="P-loop containing nucleoside triphosphate hydrolases"/>
    <property type="match status" value="1"/>
</dbReference>
<protein>
    <submittedName>
        <fullName evidence="7">Guanylate kinase</fullName>
    </submittedName>
</protein>
<feature type="domain" description="Guanylate kinase-like" evidence="6">
    <location>
        <begin position="3"/>
        <end position="181"/>
    </location>
</feature>
<reference evidence="7 8" key="1">
    <citation type="submission" date="2018-04" db="EMBL/GenBank/DDBJ databases">
        <title>Genomic Encyclopedia of Type Strains, Phase IV (KMG-IV): sequencing the most valuable type-strain genomes for metagenomic binning, comparative biology and taxonomic classification.</title>
        <authorList>
            <person name="Goeker M."/>
        </authorList>
    </citation>
    <scope>NUCLEOTIDE SEQUENCE [LARGE SCALE GENOMIC DNA]</scope>
    <source>
        <strain evidence="7 8">DSM 28795</strain>
    </source>
</reference>
<evidence type="ECO:0000256" key="2">
    <source>
        <dbReference type="ARBA" id="ARBA00005790"/>
    </source>
</evidence>
<evidence type="ECO:0000259" key="6">
    <source>
        <dbReference type="PROSITE" id="PS50052"/>
    </source>
</evidence>
<keyword evidence="3" id="KW-0808">Transferase</keyword>
<dbReference type="Pfam" id="PF00625">
    <property type="entry name" value="Guanylate_kin"/>
    <property type="match status" value="1"/>
</dbReference>
<dbReference type="OrthoDB" id="1033810at2"/>
<dbReference type="PROSITE" id="PS50052">
    <property type="entry name" value="GUANYLATE_KINASE_2"/>
    <property type="match status" value="1"/>
</dbReference>
<evidence type="ECO:0000256" key="5">
    <source>
        <dbReference type="ARBA" id="ARBA00048594"/>
    </source>
</evidence>
<name>A0A2U1D3R8_9LACO</name>
<dbReference type="PANTHER" id="PTHR23117">
    <property type="entry name" value="GUANYLATE KINASE-RELATED"/>
    <property type="match status" value="1"/>
</dbReference>
<comment type="function">
    <text evidence="1">Essential for recycling GMP and indirectly, cGMP.</text>
</comment>
<evidence type="ECO:0000256" key="1">
    <source>
        <dbReference type="ARBA" id="ARBA00003531"/>
    </source>
</evidence>
<comment type="similarity">
    <text evidence="2">Belongs to the guanylate kinase family.</text>
</comment>
<sequence length="187" mass="21324">MAKKVIVITGPTGVGKTTVAKYLEQQWHMARVITHTTRTPRADEKNGRDYYFETSDSFNKNHYLESVIYAGAQYGSSLEGLDRAWQKSEIVTIVLDTAGAITYAQKLADKVLILYISVSDSNVLRQRLAKRGDHPEQQQHRLQSTEYLRDLTLPPELVGRATLINNDNWHKTQEMLQEFMILCGIIK</sequence>
<dbReference type="GO" id="GO:0004385">
    <property type="term" value="F:GMP kinase activity"/>
    <property type="evidence" value="ECO:0007669"/>
    <property type="project" value="UniProtKB-EC"/>
</dbReference>
<dbReference type="InterPro" id="IPR008145">
    <property type="entry name" value="GK/Ca_channel_bsu"/>
</dbReference>
<keyword evidence="8" id="KW-1185">Reference proteome</keyword>
<keyword evidence="4 7" id="KW-0418">Kinase</keyword>
<dbReference type="AlphaFoldDB" id="A0A2U1D3R8"/>
<organism evidence="7 8">
    <name type="scientific">Convivina intestini</name>
    <dbReference type="NCBI Taxonomy" id="1505726"/>
    <lineage>
        <taxon>Bacteria</taxon>
        <taxon>Bacillati</taxon>
        <taxon>Bacillota</taxon>
        <taxon>Bacilli</taxon>
        <taxon>Lactobacillales</taxon>
        <taxon>Lactobacillaceae</taxon>
        <taxon>Convivina</taxon>
    </lineage>
</organism>
<dbReference type="GO" id="GO:0005829">
    <property type="term" value="C:cytosol"/>
    <property type="evidence" value="ECO:0007669"/>
    <property type="project" value="TreeGrafter"/>
</dbReference>
<evidence type="ECO:0000256" key="3">
    <source>
        <dbReference type="ARBA" id="ARBA00022679"/>
    </source>
</evidence>
<dbReference type="Gene3D" id="3.40.50.300">
    <property type="entry name" value="P-loop containing nucleotide triphosphate hydrolases"/>
    <property type="match status" value="1"/>
</dbReference>
<gene>
    <name evidence="7" type="ORF">C7384_1142</name>
</gene>
<evidence type="ECO:0000313" key="8">
    <source>
        <dbReference type="Proteomes" id="UP000245433"/>
    </source>
</evidence>
<evidence type="ECO:0000256" key="4">
    <source>
        <dbReference type="ARBA" id="ARBA00022777"/>
    </source>
</evidence>
<dbReference type="EMBL" id="QEKT01000014">
    <property type="protein sequence ID" value="PVY82326.1"/>
    <property type="molecule type" value="Genomic_DNA"/>
</dbReference>
<dbReference type="SMART" id="SM00072">
    <property type="entry name" value="GuKc"/>
    <property type="match status" value="1"/>
</dbReference>
<dbReference type="RefSeq" id="WP_089940287.1">
    <property type="nucleotide sequence ID" value="NZ_CAKOEX010000014.1"/>
</dbReference>
<proteinExistence type="inferred from homology"/>
<dbReference type="InterPro" id="IPR008144">
    <property type="entry name" value="Guanylate_kin-like_dom"/>
</dbReference>
<accession>A0A2U1D3R8</accession>
<dbReference type="CDD" id="cd00071">
    <property type="entry name" value="GMPK"/>
    <property type="match status" value="1"/>
</dbReference>
<dbReference type="Proteomes" id="UP000245433">
    <property type="component" value="Unassembled WGS sequence"/>
</dbReference>